<dbReference type="InterPro" id="IPR002729">
    <property type="entry name" value="CRISPR-assoc_Cas1"/>
</dbReference>
<feature type="binding site" evidence="10">
    <location>
        <position position="204"/>
    </location>
    <ligand>
        <name>Mn(2+)</name>
        <dbReference type="ChEBI" id="CHEBI:29035"/>
    </ligand>
</feature>
<dbReference type="HAMAP" id="MF_01470">
    <property type="entry name" value="Cas1"/>
    <property type="match status" value="1"/>
</dbReference>
<dbReference type="PANTHER" id="PTHR34353:SF2">
    <property type="entry name" value="CRISPR-ASSOCIATED ENDONUCLEASE CAS1 1"/>
    <property type="match status" value="1"/>
</dbReference>
<accession>A0A8J7SSJ8</accession>
<evidence type="ECO:0000256" key="4">
    <source>
        <dbReference type="ARBA" id="ARBA00022801"/>
    </source>
</evidence>
<dbReference type="Proteomes" id="UP000619033">
    <property type="component" value="Unassembled WGS sequence"/>
</dbReference>
<keyword evidence="1 10" id="KW-0540">Nuclease</keyword>
<dbReference type="EC" id="3.1.-.-" evidence="10"/>
<dbReference type="GO" id="GO:0046872">
    <property type="term" value="F:metal ion binding"/>
    <property type="evidence" value="ECO:0007669"/>
    <property type="project" value="UniProtKB-UniRule"/>
</dbReference>
<evidence type="ECO:0000256" key="8">
    <source>
        <dbReference type="ARBA" id="ARBA00023211"/>
    </source>
</evidence>
<reference evidence="11" key="1">
    <citation type="submission" date="2021-01" db="EMBL/GenBank/DDBJ databases">
        <title>Genome seq and assembly of Tabrizicola sp. KVB23.</title>
        <authorList>
            <person name="Chhetri G."/>
        </authorList>
    </citation>
    <scope>NUCLEOTIDE SEQUENCE</scope>
    <source>
        <strain evidence="11">KVB23</strain>
    </source>
</reference>
<keyword evidence="2 10" id="KW-0479">Metal-binding</keyword>
<dbReference type="Gene3D" id="3.100.10.20">
    <property type="entry name" value="CRISPR-associated endonuclease Cas1, N-terminal domain"/>
    <property type="match status" value="1"/>
</dbReference>
<organism evidence="11 12">
    <name type="scientific">Fuscibacter oryzae</name>
    <dbReference type="NCBI Taxonomy" id="2803939"/>
    <lineage>
        <taxon>Bacteria</taxon>
        <taxon>Pseudomonadati</taxon>
        <taxon>Pseudomonadota</taxon>
        <taxon>Alphaproteobacteria</taxon>
        <taxon>Rhodobacterales</taxon>
        <taxon>Paracoccaceae</taxon>
        <taxon>Fuscibacter</taxon>
    </lineage>
</organism>
<keyword evidence="12" id="KW-1185">Reference proteome</keyword>
<dbReference type="AlphaFoldDB" id="A0A8J7SSJ8"/>
<feature type="binding site" evidence="10">
    <location>
        <position position="147"/>
    </location>
    <ligand>
        <name>Mn(2+)</name>
        <dbReference type="ChEBI" id="CHEBI:29035"/>
    </ligand>
</feature>
<comment type="cofactor">
    <cofactor evidence="10">
        <name>Mg(2+)</name>
        <dbReference type="ChEBI" id="CHEBI:18420"/>
    </cofactor>
    <cofactor evidence="10">
        <name>Mn(2+)</name>
        <dbReference type="ChEBI" id="CHEBI:29035"/>
    </cofactor>
</comment>
<dbReference type="Gene3D" id="1.20.120.920">
    <property type="entry name" value="CRISPR-associated endonuclease Cas1, C-terminal domain"/>
    <property type="match status" value="1"/>
</dbReference>
<keyword evidence="4 10" id="KW-0378">Hydrolase</keyword>
<dbReference type="GO" id="GO:0003677">
    <property type="term" value="F:DNA binding"/>
    <property type="evidence" value="ECO:0007669"/>
    <property type="project" value="UniProtKB-KW"/>
</dbReference>
<keyword evidence="3 10" id="KW-0255">Endonuclease</keyword>
<protein>
    <recommendedName>
        <fullName evidence="10">CRISPR-associated endonuclease Cas1</fullName>
        <ecNumber evidence="10">3.1.-.-</ecNumber>
    </recommendedName>
</protein>
<sequence length="303" mass="32717">MDQIIDISQEGRHLSRDRGFLKVESDGKTIGRVPLDHISAVIVHTHGVTWSNSLLVELADRGAPVVLCATNHQPRAVICSLEGHHMQNARMRAQWDAPQPLIKQAWKQIVISKITMQATALAAISQPRAPLDMIARNVQSGDNGNAEAQAARIYWPLMMGKSFRRDVDLPDINALLNYGYTVLRAATARAVVAAGLHPTIGLFHSNRANAFALADDLMEPFRPLVDLTARAIAAEAGPKVSSEAKNRMAGLIALDLPLIGETSPLSVALSRLAVSLAQSFEAKRLILALPKPPSPLVLSGLGR</sequence>
<evidence type="ECO:0000256" key="6">
    <source>
        <dbReference type="ARBA" id="ARBA00023118"/>
    </source>
</evidence>
<evidence type="ECO:0000256" key="7">
    <source>
        <dbReference type="ARBA" id="ARBA00023125"/>
    </source>
</evidence>
<evidence type="ECO:0000256" key="3">
    <source>
        <dbReference type="ARBA" id="ARBA00022759"/>
    </source>
</evidence>
<feature type="binding site" evidence="10">
    <location>
        <position position="219"/>
    </location>
    <ligand>
        <name>Mn(2+)</name>
        <dbReference type="ChEBI" id="CHEBI:29035"/>
    </ligand>
</feature>
<dbReference type="InterPro" id="IPR019855">
    <property type="entry name" value="CRISPR-assoc_Cas1_NMENI"/>
</dbReference>
<dbReference type="GO" id="GO:0043571">
    <property type="term" value="P:maintenance of CRISPR repeat elements"/>
    <property type="evidence" value="ECO:0007669"/>
    <property type="project" value="UniProtKB-UniRule"/>
</dbReference>
<evidence type="ECO:0000256" key="5">
    <source>
        <dbReference type="ARBA" id="ARBA00022842"/>
    </source>
</evidence>
<dbReference type="Pfam" id="PF01867">
    <property type="entry name" value="Cas_Cas1"/>
    <property type="match status" value="1"/>
</dbReference>
<dbReference type="GO" id="GO:0016787">
    <property type="term" value="F:hydrolase activity"/>
    <property type="evidence" value="ECO:0007669"/>
    <property type="project" value="UniProtKB-KW"/>
</dbReference>
<evidence type="ECO:0000256" key="1">
    <source>
        <dbReference type="ARBA" id="ARBA00022722"/>
    </source>
</evidence>
<comment type="function">
    <text evidence="10">CRISPR (clustered regularly interspaced short palindromic repeat), is an adaptive immune system that provides protection against mobile genetic elements (viruses, transposable elements and conjugative plasmids). CRISPR clusters contain spacers, sequences complementary to antecedent mobile elements, and target invading nucleic acids. CRISPR clusters are transcribed and processed into CRISPR RNA (crRNA). Acts as a dsDNA endonuclease. Involved in the integration of spacer DNA into the CRISPR cassette.</text>
</comment>
<dbReference type="PANTHER" id="PTHR34353">
    <property type="entry name" value="CRISPR-ASSOCIATED ENDONUCLEASE CAS1 1"/>
    <property type="match status" value="1"/>
</dbReference>
<gene>
    <name evidence="10 11" type="primary">cas1</name>
    <name evidence="11" type="ORF">JI744_06600</name>
</gene>
<keyword evidence="8 10" id="KW-0464">Manganese</keyword>
<dbReference type="NCBIfam" id="TIGR03639">
    <property type="entry name" value="cas1_NMENI"/>
    <property type="match status" value="1"/>
</dbReference>
<comment type="similarity">
    <text evidence="10">Belongs to the CRISPR-associated endonuclease Cas1 family.</text>
</comment>
<evidence type="ECO:0000313" key="12">
    <source>
        <dbReference type="Proteomes" id="UP000619033"/>
    </source>
</evidence>
<dbReference type="GO" id="GO:0004520">
    <property type="term" value="F:DNA endonuclease activity"/>
    <property type="evidence" value="ECO:0007669"/>
    <property type="project" value="InterPro"/>
</dbReference>
<dbReference type="InterPro" id="IPR042211">
    <property type="entry name" value="CRISPR-assoc_Cas1_N"/>
</dbReference>
<evidence type="ECO:0000256" key="9">
    <source>
        <dbReference type="ARBA" id="ARBA00038592"/>
    </source>
</evidence>
<proteinExistence type="inferred from homology"/>
<keyword evidence="5 10" id="KW-0460">Magnesium</keyword>
<dbReference type="GO" id="GO:0051607">
    <property type="term" value="P:defense response to virus"/>
    <property type="evidence" value="ECO:0007669"/>
    <property type="project" value="UniProtKB-UniRule"/>
</dbReference>
<dbReference type="EMBL" id="JAESVP010000003">
    <property type="protein sequence ID" value="MBL4927770.1"/>
    <property type="molecule type" value="Genomic_DNA"/>
</dbReference>
<dbReference type="InterPro" id="IPR050646">
    <property type="entry name" value="Cas1"/>
</dbReference>
<keyword evidence="7 10" id="KW-0238">DNA-binding</keyword>
<name>A0A8J7SSJ8_9RHOB</name>
<evidence type="ECO:0000256" key="2">
    <source>
        <dbReference type="ARBA" id="ARBA00022723"/>
    </source>
</evidence>
<dbReference type="NCBIfam" id="TIGR00287">
    <property type="entry name" value="cas1"/>
    <property type="match status" value="1"/>
</dbReference>
<evidence type="ECO:0000313" key="11">
    <source>
        <dbReference type="EMBL" id="MBL4927770.1"/>
    </source>
</evidence>
<evidence type="ECO:0000256" key="10">
    <source>
        <dbReference type="HAMAP-Rule" id="MF_01470"/>
    </source>
</evidence>
<dbReference type="InterPro" id="IPR042206">
    <property type="entry name" value="CRISPR-assoc_Cas1_C"/>
</dbReference>
<comment type="caution">
    <text evidence="11">The sequence shown here is derived from an EMBL/GenBank/DDBJ whole genome shotgun (WGS) entry which is preliminary data.</text>
</comment>
<keyword evidence="6 10" id="KW-0051">Antiviral defense</keyword>
<comment type="subunit">
    <text evidence="9 10">Homodimer, forms a heterotetramer with a Cas2 homodimer.</text>
</comment>